<dbReference type="InterPro" id="IPR003593">
    <property type="entry name" value="AAA+_ATPase"/>
</dbReference>
<dbReference type="PANTHER" id="PTHR42781">
    <property type="entry name" value="SPERMIDINE/PUTRESCINE IMPORT ATP-BINDING PROTEIN POTA"/>
    <property type="match status" value="1"/>
</dbReference>
<dbReference type="STRING" id="314256.OG2516_00954"/>
<dbReference type="InterPro" id="IPR013611">
    <property type="entry name" value="Transp-assoc_OB_typ2"/>
</dbReference>
<evidence type="ECO:0000256" key="4">
    <source>
        <dbReference type="ARBA" id="ARBA00022840"/>
    </source>
</evidence>
<dbReference type="GO" id="GO:0016887">
    <property type="term" value="F:ATP hydrolysis activity"/>
    <property type="evidence" value="ECO:0007669"/>
    <property type="project" value="InterPro"/>
</dbReference>
<dbReference type="SMART" id="SM00382">
    <property type="entry name" value="AAA"/>
    <property type="match status" value="1"/>
</dbReference>
<keyword evidence="3" id="KW-0547">Nucleotide-binding</keyword>
<comment type="caution">
    <text evidence="6">The sequence shown here is derived from an EMBL/GenBank/DDBJ whole genome shotgun (WGS) entry which is preliminary data.</text>
</comment>
<dbReference type="Proteomes" id="UP000003635">
    <property type="component" value="Unassembled WGS sequence"/>
</dbReference>
<keyword evidence="2" id="KW-0813">Transport</keyword>
<keyword evidence="4" id="KW-0067">ATP-binding</keyword>
<dbReference type="GO" id="GO:0005524">
    <property type="term" value="F:ATP binding"/>
    <property type="evidence" value="ECO:0007669"/>
    <property type="project" value="UniProtKB-KW"/>
</dbReference>
<dbReference type="Gene3D" id="2.40.50.100">
    <property type="match status" value="1"/>
</dbReference>
<feature type="domain" description="ABC transporter" evidence="5">
    <location>
        <begin position="4"/>
        <end position="234"/>
    </location>
</feature>
<organism evidence="6 7">
    <name type="scientific">Oceanicola granulosus (strain ATCC BAA-861 / DSM 15982 / KCTC 12143 / HTCC2516)</name>
    <dbReference type="NCBI Taxonomy" id="314256"/>
    <lineage>
        <taxon>Bacteria</taxon>
        <taxon>Pseudomonadati</taxon>
        <taxon>Pseudomonadota</taxon>
        <taxon>Alphaproteobacteria</taxon>
        <taxon>Rhodobacterales</taxon>
        <taxon>Roseobacteraceae</taxon>
        <taxon>Oceanicola</taxon>
    </lineage>
</organism>
<dbReference type="InterPro" id="IPR027417">
    <property type="entry name" value="P-loop_NTPase"/>
</dbReference>
<evidence type="ECO:0000259" key="5">
    <source>
        <dbReference type="PROSITE" id="PS50893"/>
    </source>
</evidence>
<sequence>MASVEISGLRKLYADVVALEDINLSIPTGSFYTLLGPSGCGKTTLLRTIAGFHRQNAGSIAIDGAAIENLPAHRRDVGMVFQDYAVFPHLSVEDNVAFGLRQRKLPAAEVRQRVGEVLEVVQLGAYAKRMPHELSGGQQQRVGLARAIVIKPKVLLMDEPLSNLDARLRVDLRSELRRIQKELGVTTIYVTHDQEEALAMSDTVCVMYGGVIQQAAGPLDIYLRPANRFVATFVGANNFLRVAREGAGLSLVSGGAPVTDLAAAAPPSGDLVAAVRPETVSVHTDGTPPPEGAIAIPATLREVSFIGREMEVFVTTDAGEEIKAVSRPDPAIIAQPEGARVTVATPRDGLIFFADSVTGGRI</sequence>
<evidence type="ECO:0000313" key="7">
    <source>
        <dbReference type="Proteomes" id="UP000003635"/>
    </source>
</evidence>
<dbReference type="InterPro" id="IPR017871">
    <property type="entry name" value="ABC_transporter-like_CS"/>
</dbReference>
<dbReference type="AlphaFoldDB" id="Q2CJ49"/>
<dbReference type="InterPro" id="IPR003439">
    <property type="entry name" value="ABC_transporter-like_ATP-bd"/>
</dbReference>
<dbReference type="PROSITE" id="PS00211">
    <property type="entry name" value="ABC_TRANSPORTER_1"/>
    <property type="match status" value="1"/>
</dbReference>
<evidence type="ECO:0000256" key="1">
    <source>
        <dbReference type="ARBA" id="ARBA00005417"/>
    </source>
</evidence>
<dbReference type="GO" id="GO:0043190">
    <property type="term" value="C:ATP-binding cassette (ABC) transporter complex"/>
    <property type="evidence" value="ECO:0007669"/>
    <property type="project" value="InterPro"/>
</dbReference>
<dbReference type="PANTHER" id="PTHR42781:SF4">
    <property type="entry name" value="SPERMIDINE_PUTRESCINE IMPORT ATP-BINDING PROTEIN POTA"/>
    <property type="match status" value="1"/>
</dbReference>
<name>Q2CJ49_OCEGH</name>
<dbReference type="HOGENOM" id="CLU_000604_1_1_5"/>
<dbReference type="eggNOG" id="COG3842">
    <property type="taxonomic scope" value="Bacteria"/>
</dbReference>
<dbReference type="OrthoDB" id="9802264at2"/>
<dbReference type="EMBL" id="AAOT01000002">
    <property type="protein sequence ID" value="EAR52751.1"/>
    <property type="molecule type" value="Genomic_DNA"/>
</dbReference>
<dbReference type="InterPro" id="IPR008995">
    <property type="entry name" value="Mo/tungstate-bd_C_term_dom"/>
</dbReference>
<dbReference type="GO" id="GO:0140359">
    <property type="term" value="F:ABC-type transporter activity"/>
    <property type="evidence" value="ECO:0007669"/>
    <property type="project" value="UniProtKB-ARBA"/>
</dbReference>
<dbReference type="FunFam" id="3.40.50.300:FF:000042">
    <property type="entry name" value="Maltose/maltodextrin ABC transporter, ATP-binding protein"/>
    <property type="match status" value="1"/>
</dbReference>
<evidence type="ECO:0000256" key="3">
    <source>
        <dbReference type="ARBA" id="ARBA00022741"/>
    </source>
</evidence>
<evidence type="ECO:0000313" key="6">
    <source>
        <dbReference type="EMBL" id="EAR52751.1"/>
    </source>
</evidence>
<accession>Q2CJ49</accession>
<dbReference type="SUPFAM" id="SSF52540">
    <property type="entry name" value="P-loop containing nucleoside triphosphate hydrolases"/>
    <property type="match status" value="1"/>
</dbReference>
<protein>
    <recommendedName>
        <fullName evidence="5">ABC transporter domain-containing protein</fullName>
    </recommendedName>
</protein>
<keyword evidence="7" id="KW-1185">Reference proteome</keyword>
<dbReference type="Gene3D" id="3.40.50.300">
    <property type="entry name" value="P-loop containing nucleotide triphosphate hydrolases"/>
    <property type="match status" value="1"/>
</dbReference>
<dbReference type="Pfam" id="PF08402">
    <property type="entry name" value="TOBE_2"/>
    <property type="match status" value="1"/>
</dbReference>
<gene>
    <name evidence="6" type="ORF">OG2516_00954</name>
</gene>
<reference evidence="6 7" key="1">
    <citation type="journal article" date="2010" name="J. Bacteriol.">
        <title>Genome sequences of Oceanicola granulosus HTCC2516(T) and Oceanicola batsensis HTCC2597(TDelta).</title>
        <authorList>
            <person name="Thrash J.C."/>
            <person name="Cho J.C."/>
            <person name="Vergin K.L."/>
            <person name="Giovannoni S.J."/>
        </authorList>
    </citation>
    <scope>NUCLEOTIDE SEQUENCE [LARGE SCALE GENOMIC DNA]</scope>
    <source>
        <strain evidence="7">ATCC BAA-861 / DSM 15982 / KCTC 12143 / HTCC2516</strain>
    </source>
</reference>
<dbReference type="RefSeq" id="WP_007253723.1">
    <property type="nucleotide sequence ID" value="NZ_CH724107.1"/>
</dbReference>
<dbReference type="Pfam" id="PF00005">
    <property type="entry name" value="ABC_tran"/>
    <property type="match status" value="1"/>
</dbReference>
<evidence type="ECO:0000256" key="2">
    <source>
        <dbReference type="ARBA" id="ARBA00022448"/>
    </source>
</evidence>
<proteinExistence type="inferred from homology"/>
<dbReference type="PROSITE" id="PS50893">
    <property type="entry name" value="ABC_TRANSPORTER_2"/>
    <property type="match status" value="1"/>
</dbReference>
<comment type="similarity">
    <text evidence="1">Belongs to the ABC transporter superfamily.</text>
</comment>
<dbReference type="SUPFAM" id="SSF50331">
    <property type="entry name" value="MOP-like"/>
    <property type="match status" value="1"/>
</dbReference>
<dbReference type="InterPro" id="IPR050093">
    <property type="entry name" value="ABC_SmlMolc_Importer"/>
</dbReference>